<dbReference type="EMBL" id="JALJOQ010000009">
    <property type="protein sequence ID" value="KAK9812141.1"/>
    <property type="molecule type" value="Genomic_DNA"/>
</dbReference>
<comment type="caution">
    <text evidence="2">The sequence shown here is derived from an EMBL/GenBank/DDBJ whole genome shotgun (WGS) entry which is preliminary data.</text>
</comment>
<dbReference type="Proteomes" id="UP001465755">
    <property type="component" value="Unassembled WGS sequence"/>
</dbReference>
<protein>
    <submittedName>
        <fullName evidence="2">Uncharacterized protein</fullName>
    </submittedName>
</protein>
<reference evidence="2 3" key="1">
    <citation type="journal article" date="2024" name="Nat. Commun.">
        <title>Phylogenomics reveals the evolutionary origins of lichenization in chlorophyte algae.</title>
        <authorList>
            <person name="Puginier C."/>
            <person name="Libourel C."/>
            <person name="Otte J."/>
            <person name="Skaloud P."/>
            <person name="Haon M."/>
            <person name="Grisel S."/>
            <person name="Petersen M."/>
            <person name="Berrin J.G."/>
            <person name="Delaux P.M."/>
            <person name="Dal Grande F."/>
            <person name="Keller J."/>
        </authorList>
    </citation>
    <scope>NUCLEOTIDE SEQUENCE [LARGE SCALE GENOMIC DNA]</scope>
    <source>
        <strain evidence="2 3">SAG 2036</strain>
    </source>
</reference>
<evidence type="ECO:0000313" key="2">
    <source>
        <dbReference type="EMBL" id="KAK9812141.1"/>
    </source>
</evidence>
<sequence>MSNFCEIFLRFLFGLFGWGELERDPGVPDGKVPSEFQAAFFHAEDPVGERLLTRLFPKELEKNTFCWFRKTQETMADNCMDGLQPCCLHAGHDAPRLRVVIIIKGIRRTSAGRPLLEVLFSSPVEASRNARNYGDTQKLMGPYRGVTDLPNGFDFQIIPIEPPVAMVFKEVFEANAARLAPEYKQHCKRKMLSPHHIKMLTLPDGQILQPRAGSPPPFVHGAKRFRAMIQLGHVFVEGSDDTMEDTLGGHPHRIFTEDRSLDFQVGHDQPGFYEIFRVALWLSSMPEAAVTAPCFWCKRVSETTLRIYLTGAQGPSVSLTDLGDGGLDPSSLPRWGELKTKPNRACGEPPSELQAAFFYAERSFGELLMNQLYEKELEENTFYNFRKTHGAISDHLVDERLRTICLQSGNGTPTLLRVMLIVKGIRRTHTGRPLLEVVFGCTVGSRKARGLGGMQRQMQAEEGGAGLPGVLLDVSPQQTMLMKQVLEANAARSFCSMYLDIIIF</sequence>
<feature type="chain" id="PRO_5043788719" evidence="1">
    <location>
        <begin position="20"/>
        <end position="504"/>
    </location>
</feature>
<evidence type="ECO:0000313" key="3">
    <source>
        <dbReference type="Proteomes" id="UP001465755"/>
    </source>
</evidence>
<organism evidence="2 3">
    <name type="scientific">Symbiochloris irregularis</name>
    <dbReference type="NCBI Taxonomy" id="706552"/>
    <lineage>
        <taxon>Eukaryota</taxon>
        <taxon>Viridiplantae</taxon>
        <taxon>Chlorophyta</taxon>
        <taxon>core chlorophytes</taxon>
        <taxon>Trebouxiophyceae</taxon>
        <taxon>Trebouxiales</taxon>
        <taxon>Trebouxiaceae</taxon>
        <taxon>Symbiochloris</taxon>
    </lineage>
</organism>
<dbReference type="AlphaFoldDB" id="A0AAW1PF92"/>
<name>A0AAW1PF92_9CHLO</name>
<evidence type="ECO:0000256" key="1">
    <source>
        <dbReference type="SAM" id="SignalP"/>
    </source>
</evidence>
<accession>A0AAW1PF92</accession>
<keyword evidence="1" id="KW-0732">Signal</keyword>
<keyword evidence="3" id="KW-1185">Reference proteome</keyword>
<gene>
    <name evidence="2" type="ORF">WJX73_010779</name>
</gene>
<proteinExistence type="predicted"/>
<feature type="signal peptide" evidence="1">
    <location>
        <begin position="1"/>
        <end position="19"/>
    </location>
</feature>